<dbReference type="EMBL" id="WLYL01000015">
    <property type="protein sequence ID" value="MTD11083.1"/>
    <property type="molecule type" value="Genomic_DNA"/>
</dbReference>
<evidence type="ECO:0000256" key="4">
    <source>
        <dbReference type="ARBA" id="ARBA00022857"/>
    </source>
</evidence>
<dbReference type="GO" id="GO:0010181">
    <property type="term" value="F:FMN binding"/>
    <property type="evidence" value="ECO:0007669"/>
    <property type="project" value="InterPro"/>
</dbReference>
<dbReference type="Proteomes" id="UP000473854">
    <property type="component" value="Unassembled WGS sequence"/>
</dbReference>
<dbReference type="PANTHER" id="PTHR43303">
    <property type="entry name" value="NADPH DEHYDROGENASE C23G7.10C-RELATED"/>
    <property type="match status" value="1"/>
</dbReference>
<sequence length="369" mass="40513">MSLLFQPIQFGTLNLSNKIIIAPMCQYSATSDAEVTFWHEQQWAKYALSGAGLTIVEATAVQAEGRISHADLGLWNDTQAEKMKLALNKIKAISPMPFAIQLAHAGRKASTDYPWTGKGQLHPQDTLGWQTVSASELAFNETDTAPHALTTHEIEKLIQDFADAAKRAVDVGFDLIELHAAHGYLLHQFLSPISNKRTDEYGGSFENRIRLALEVFQAIKNAVPQDYPVGIRISATDWMDGVESWDVESSVELSKALEALGAVYIHVSSGGLDAKQNIDIHSCYQVPFAHAIKKAVNIPVIAVGLIEEPMQAEGVLQYEQADAIGIARGILYQPNWPWQAAAELGAKIAVSPQYLRCHPHGLKDLFTSF</sequence>
<evidence type="ECO:0000256" key="1">
    <source>
        <dbReference type="ARBA" id="ARBA00001917"/>
    </source>
</evidence>
<dbReference type="GO" id="GO:0003959">
    <property type="term" value="F:NADPH dehydrogenase activity"/>
    <property type="evidence" value="ECO:0007669"/>
    <property type="project" value="InterPro"/>
</dbReference>
<dbReference type="Pfam" id="PF00724">
    <property type="entry name" value="Oxidored_FMN"/>
    <property type="match status" value="1"/>
</dbReference>
<evidence type="ECO:0000256" key="2">
    <source>
        <dbReference type="ARBA" id="ARBA00022630"/>
    </source>
</evidence>
<keyword evidence="4" id="KW-0521">NADP</keyword>
<dbReference type="RefSeq" id="WP_171501267.1">
    <property type="nucleotide sequence ID" value="NZ_JAXHPP010000015.1"/>
</dbReference>
<dbReference type="CDD" id="cd02932">
    <property type="entry name" value="OYE_YqiM_FMN"/>
    <property type="match status" value="1"/>
</dbReference>
<dbReference type="InterPro" id="IPR013785">
    <property type="entry name" value="Aldolase_TIM"/>
</dbReference>
<dbReference type="SUPFAM" id="SSF51395">
    <property type="entry name" value="FMN-linked oxidoreductases"/>
    <property type="match status" value="1"/>
</dbReference>
<dbReference type="GO" id="GO:0050661">
    <property type="term" value="F:NADP binding"/>
    <property type="evidence" value="ECO:0007669"/>
    <property type="project" value="InterPro"/>
</dbReference>
<comment type="cofactor">
    <cofactor evidence="1">
        <name>FMN</name>
        <dbReference type="ChEBI" id="CHEBI:58210"/>
    </cofactor>
</comment>
<evidence type="ECO:0000256" key="3">
    <source>
        <dbReference type="ARBA" id="ARBA00022643"/>
    </source>
</evidence>
<keyword evidence="3" id="KW-0288">FMN</keyword>
<reference evidence="7 8" key="1">
    <citation type="submission" date="2019-11" db="EMBL/GenBank/DDBJ databases">
        <authorList>
            <person name="An D."/>
        </authorList>
    </citation>
    <scope>NUCLEOTIDE SEQUENCE [LARGE SCALE GENOMIC DNA]</scope>
    <source>
        <strain evidence="7 8">YIM 103518</strain>
    </source>
</reference>
<dbReference type="PANTHER" id="PTHR43303:SF4">
    <property type="entry name" value="NADPH DEHYDROGENASE C23G7.10C-RELATED"/>
    <property type="match status" value="1"/>
</dbReference>
<gene>
    <name evidence="7" type="ORF">GIX10_06475</name>
</gene>
<organism evidence="7 8">
    <name type="scientific">Acinetobacter faecalis</name>
    <dbReference type="NCBI Taxonomy" id="2665161"/>
    <lineage>
        <taxon>Bacteria</taxon>
        <taxon>Pseudomonadati</taxon>
        <taxon>Pseudomonadota</taxon>
        <taxon>Gammaproteobacteria</taxon>
        <taxon>Moraxellales</taxon>
        <taxon>Moraxellaceae</taxon>
        <taxon>Acinetobacter</taxon>
    </lineage>
</organism>
<evidence type="ECO:0000256" key="5">
    <source>
        <dbReference type="ARBA" id="ARBA00023002"/>
    </source>
</evidence>
<dbReference type="InterPro" id="IPR044152">
    <property type="entry name" value="YqjM-like"/>
</dbReference>
<name>A0A6L6GEE8_9GAMM</name>
<dbReference type="Gene3D" id="3.20.20.70">
    <property type="entry name" value="Aldolase class I"/>
    <property type="match status" value="1"/>
</dbReference>
<evidence type="ECO:0000313" key="8">
    <source>
        <dbReference type="Proteomes" id="UP000473854"/>
    </source>
</evidence>
<dbReference type="AlphaFoldDB" id="A0A6L6GEE8"/>
<proteinExistence type="predicted"/>
<feature type="domain" description="NADH:flavin oxidoreductase/NADH oxidase N-terminal" evidence="6">
    <location>
        <begin position="4"/>
        <end position="343"/>
    </location>
</feature>
<evidence type="ECO:0000259" key="6">
    <source>
        <dbReference type="Pfam" id="PF00724"/>
    </source>
</evidence>
<dbReference type="InterPro" id="IPR001155">
    <property type="entry name" value="OxRdtase_FMN_N"/>
</dbReference>
<accession>A0A6L6GEE8</accession>
<keyword evidence="2" id="KW-0285">Flavoprotein</keyword>
<keyword evidence="5" id="KW-0560">Oxidoreductase</keyword>
<comment type="caution">
    <text evidence="7">The sequence shown here is derived from an EMBL/GenBank/DDBJ whole genome shotgun (WGS) entry which is preliminary data.</text>
</comment>
<evidence type="ECO:0000313" key="7">
    <source>
        <dbReference type="EMBL" id="MTD11083.1"/>
    </source>
</evidence>
<protein>
    <submittedName>
        <fullName evidence="7">Oxidoreductase</fullName>
    </submittedName>
</protein>